<evidence type="ECO:0000313" key="2">
    <source>
        <dbReference type="EMBL" id="OUQ53065.1"/>
    </source>
</evidence>
<dbReference type="AlphaFoldDB" id="A0A1Y4VVQ2"/>
<gene>
    <name evidence="3" type="ORF">B5E44_10295</name>
    <name evidence="2" type="ORF">B5E59_10200</name>
</gene>
<keyword evidence="5" id="KW-1185">Reference proteome</keyword>
<accession>A0A1Y4VVQ2</accession>
<sequence>MKKNKQEKRLLDKENNEALWDDGVKYTIYWELFLIFINTRSMLFGICSLIMLIYFIFFECKNIFNISSKAVRLELMRLSNLLCK</sequence>
<evidence type="ECO:0000313" key="4">
    <source>
        <dbReference type="Proteomes" id="UP000195859"/>
    </source>
</evidence>
<dbReference type="Proteomes" id="UP000195859">
    <property type="component" value="Unassembled WGS sequence"/>
</dbReference>
<keyword evidence="1" id="KW-0472">Membrane</keyword>
<comment type="caution">
    <text evidence="3">The sequence shown here is derived from an EMBL/GenBank/DDBJ whole genome shotgun (WGS) entry which is preliminary data.</text>
</comment>
<evidence type="ECO:0000313" key="5">
    <source>
        <dbReference type="Proteomes" id="UP000196293"/>
    </source>
</evidence>
<dbReference type="EMBL" id="NFLZ01000063">
    <property type="protein sequence ID" value="OUQ74219.1"/>
    <property type="molecule type" value="Genomic_DNA"/>
</dbReference>
<evidence type="ECO:0000313" key="3">
    <source>
        <dbReference type="EMBL" id="OUQ74219.1"/>
    </source>
</evidence>
<name>A0A1Y4VVQ2_9LACO</name>
<proteinExistence type="predicted"/>
<keyword evidence="1" id="KW-1133">Transmembrane helix</keyword>
<reference evidence="4 5" key="1">
    <citation type="submission" date="2017-04" db="EMBL/GenBank/DDBJ databases">
        <title>Function of individual gut microbiota members based on whole genome sequencing of pure cultures obtained from chicken caecum.</title>
        <authorList>
            <person name="Medvecky M."/>
            <person name="Cejkova D."/>
            <person name="Polansky O."/>
            <person name="Karasova D."/>
            <person name="Kubasova T."/>
            <person name="Cizek A."/>
            <person name="Rychlik I."/>
        </authorList>
    </citation>
    <scope>NUCLEOTIDE SEQUENCE [LARGE SCALE GENOMIC DNA]</scope>
    <source>
        <strain evidence="4">An101</strain>
        <strain evidence="5">An115</strain>
    </source>
</reference>
<reference evidence="3" key="2">
    <citation type="journal article" date="2018" name="BMC Genomics">
        <title>Whole genome sequencing and function prediction of 133 gut anaerobes isolated from chicken caecum in pure cultures.</title>
        <authorList>
            <person name="Medvecky M."/>
            <person name="Cejkova D."/>
            <person name="Polansky O."/>
            <person name="Karasova D."/>
            <person name="Kubasova T."/>
            <person name="Cizek A."/>
            <person name="Rychlik I."/>
        </authorList>
    </citation>
    <scope>NUCLEOTIDE SEQUENCE</scope>
    <source>
        <strain evidence="3">An101</strain>
        <strain evidence="2">An115</strain>
    </source>
</reference>
<evidence type="ECO:0000256" key="1">
    <source>
        <dbReference type="SAM" id="Phobius"/>
    </source>
</evidence>
<dbReference type="Proteomes" id="UP000196293">
    <property type="component" value="Unassembled WGS sequence"/>
</dbReference>
<dbReference type="EMBL" id="NFLS01000065">
    <property type="protein sequence ID" value="OUQ53065.1"/>
    <property type="molecule type" value="Genomic_DNA"/>
</dbReference>
<organism evidence="3 4">
    <name type="scientific">Lactobacillus gallinarum</name>
    <dbReference type="NCBI Taxonomy" id="52242"/>
    <lineage>
        <taxon>Bacteria</taxon>
        <taxon>Bacillati</taxon>
        <taxon>Bacillota</taxon>
        <taxon>Bacilli</taxon>
        <taxon>Lactobacillales</taxon>
        <taxon>Lactobacillaceae</taxon>
        <taxon>Lactobacillus</taxon>
    </lineage>
</organism>
<keyword evidence="1" id="KW-0812">Transmembrane</keyword>
<protein>
    <submittedName>
        <fullName evidence="3">Uncharacterized protein</fullName>
    </submittedName>
</protein>
<feature type="transmembrane region" description="Helical" evidence="1">
    <location>
        <begin position="32"/>
        <end position="57"/>
    </location>
</feature>